<feature type="compositionally biased region" description="Polar residues" evidence="1">
    <location>
        <begin position="86"/>
        <end position="97"/>
    </location>
</feature>
<name>A0A8C3WCK5_9CETA</name>
<dbReference type="Ensembl" id="ENSCWAT00000012041.1">
    <property type="protein sequence ID" value="ENSCWAP00000011051.1"/>
    <property type="gene ID" value="ENSCWAG00000008661.1"/>
</dbReference>
<evidence type="ECO:0000313" key="3">
    <source>
        <dbReference type="Proteomes" id="UP000694540"/>
    </source>
</evidence>
<evidence type="ECO:0000313" key="2">
    <source>
        <dbReference type="Ensembl" id="ENSCWAP00000011051.1"/>
    </source>
</evidence>
<protein>
    <submittedName>
        <fullName evidence="2">Uncharacterized protein</fullName>
    </submittedName>
</protein>
<feature type="region of interest" description="Disordered" evidence="1">
    <location>
        <begin position="81"/>
        <end position="112"/>
    </location>
</feature>
<dbReference type="GeneTree" id="ENSGT00390000014818"/>
<accession>A0A8C3WCK5</accession>
<dbReference type="AlphaFoldDB" id="A0A8C3WCK5"/>
<dbReference type="Proteomes" id="UP000694540">
    <property type="component" value="Unplaced"/>
</dbReference>
<organism evidence="2 3">
    <name type="scientific">Catagonus wagneri</name>
    <name type="common">Chacoan peccary</name>
    <dbReference type="NCBI Taxonomy" id="51154"/>
    <lineage>
        <taxon>Eukaryota</taxon>
        <taxon>Metazoa</taxon>
        <taxon>Chordata</taxon>
        <taxon>Craniata</taxon>
        <taxon>Vertebrata</taxon>
        <taxon>Euteleostomi</taxon>
        <taxon>Mammalia</taxon>
        <taxon>Eutheria</taxon>
        <taxon>Laurasiatheria</taxon>
        <taxon>Artiodactyla</taxon>
        <taxon>Suina</taxon>
        <taxon>Tayassuidae</taxon>
        <taxon>Catagonus</taxon>
    </lineage>
</organism>
<sequence length="112" mass="12358">MYRSLHSVHSAQFGGQFFGLRLLQLGNASHRLWTQDVASPVTQCAAYLIVSVVVVGPDGFHQLSQRALVFPTKAEGKRVTGLSYPSGEQSSIFSSQHRPFASDKSWPHGLFR</sequence>
<dbReference type="PANTHER" id="PTHR11667">
    <property type="match status" value="1"/>
</dbReference>
<reference evidence="2" key="1">
    <citation type="submission" date="2025-08" db="UniProtKB">
        <authorList>
            <consortium name="Ensembl"/>
        </authorList>
    </citation>
    <scope>IDENTIFICATION</scope>
</reference>
<reference evidence="2" key="2">
    <citation type="submission" date="2025-09" db="UniProtKB">
        <authorList>
            <consortium name="Ensembl"/>
        </authorList>
    </citation>
    <scope>IDENTIFICATION</scope>
</reference>
<dbReference type="PANTHER" id="PTHR11667:SF27">
    <property type="entry name" value="ADENYLATE KINASE"/>
    <property type="match status" value="1"/>
</dbReference>
<proteinExistence type="predicted"/>
<evidence type="ECO:0000256" key="1">
    <source>
        <dbReference type="SAM" id="MobiDB-lite"/>
    </source>
</evidence>
<keyword evidence="3" id="KW-1185">Reference proteome</keyword>